<evidence type="ECO:0000313" key="2">
    <source>
        <dbReference type="EMBL" id="THV30874.1"/>
    </source>
</evidence>
<evidence type="ECO:0000313" key="3">
    <source>
        <dbReference type="Proteomes" id="UP000305792"/>
    </source>
</evidence>
<evidence type="ECO:0000259" key="1">
    <source>
        <dbReference type="Pfam" id="PF03756"/>
    </source>
</evidence>
<dbReference type="AlphaFoldDB" id="A0A4S8PRP5"/>
<dbReference type="InterPro" id="IPR005509">
    <property type="entry name" value="AfsA_hotdog_dom"/>
</dbReference>
<dbReference type="OrthoDB" id="7838374at2"/>
<feature type="domain" description="A-factor biosynthesis hotdog" evidence="1">
    <location>
        <begin position="43"/>
        <end position="174"/>
    </location>
</feature>
<protein>
    <recommendedName>
        <fullName evidence="1">A-factor biosynthesis hotdog domain-containing protein</fullName>
    </recommendedName>
</protein>
<keyword evidence="3" id="KW-1185">Reference proteome</keyword>
<comment type="caution">
    <text evidence="2">The sequence shown here is derived from an EMBL/GenBank/DDBJ whole genome shotgun (WGS) entry which is preliminary data.</text>
</comment>
<gene>
    <name evidence="2" type="ORF">E9998_05750</name>
</gene>
<accession>A0A4S8PRP5</accession>
<dbReference type="RefSeq" id="WP_136528740.1">
    <property type="nucleotide sequence ID" value="NZ_STGX01000003.1"/>
</dbReference>
<reference evidence="2 3" key="1">
    <citation type="journal article" date="2018" name="Int. J. Syst. Evol. Microbiol.">
        <title>Glycomyces paridis sp. nov., isolated from the medicinal plant Paris polyphylla.</title>
        <authorList>
            <person name="Fang X.M."/>
            <person name="Bai J.L."/>
            <person name="Su J."/>
            <person name="Zhao L.L."/>
            <person name="Liu H.Y."/>
            <person name="Ma B.P."/>
            <person name="Zhang Y.Q."/>
            <person name="Yu L.Y."/>
        </authorList>
    </citation>
    <scope>NUCLEOTIDE SEQUENCE [LARGE SCALE GENOMIC DNA]</scope>
    <source>
        <strain evidence="2 3">CPCC 204357</strain>
    </source>
</reference>
<dbReference type="Pfam" id="PF03756">
    <property type="entry name" value="AfsA"/>
    <property type="match status" value="1"/>
</dbReference>
<organism evidence="2 3">
    <name type="scientific">Glycomyces paridis</name>
    <dbReference type="NCBI Taxonomy" id="2126555"/>
    <lineage>
        <taxon>Bacteria</taxon>
        <taxon>Bacillati</taxon>
        <taxon>Actinomycetota</taxon>
        <taxon>Actinomycetes</taxon>
        <taxon>Glycomycetales</taxon>
        <taxon>Glycomycetaceae</taxon>
        <taxon>Glycomyces</taxon>
    </lineage>
</organism>
<dbReference type="Proteomes" id="UP000305792">
    <property type="component" value="Unassembled WGS sequence"/>
</dbReference>
<name>A0A4S8PRP5_9ACTN</name>
<proteinExistence type="predicted"/>
<dbReference type="EMBL" id="STGX01000003">
    <property type="protein sequence ID" value="THV30874.1"/>
    <property type="molecule type" value="Genomic_DNA"/>
</dbReference>
<sequence>MPPRPAPSRGAPFDRFADHVGGAAAEAGRSALGAGVPAEEGLHKRDRRNVLVADLRRTGRDSWTAALVLDPGNAVLADRDNGTGHVPGMVEVEACVQMAMGVVGRDLAPGPALHVFTTSELHAEFASFLFPLPAAIALRADAVQRPRPEVLAADLTATILQSGRAVATMRFTVRAFERGHFDRVERERARAAARGFRPDLLEQP</sequence>